<dbReference type="EMBL" id="CP010415">
    <property type="protein sequence ID" value="AJE21671.1"/>
    <property type="molecule type" value="Genomic_DNA"/>
</dbReference>
<gene>
    <name evidence="1" type="ORF">Achr_22220</name>
</gene>
<organism evidence="1 2">
    <name type="scientific">Azotobacter chroococcum NCIMB 8003</name>
    <dbReference type="NCBI Taxonomy" id="1328314"/>
    <lineage>
        <taxon>Bacteria</taxon>
        <taxon>Pseudomonadati</taxon>
        <taxon>Pseudomonadota</taxon>
        <taxon>Gammaproteobacteria</taxon>
        <taxon>Pseudomonadales</taxon>
        <taxon>Pseudomonadaceae</taxon>
        <taxon>Azotobacter</taxon>
    </lineage>
</organism>
<proteinExistence type="predicted"/>
<protein>
    <recommendedName>
        <fullName evidence="3">Ribosomal protein S3AE</fullName>
    </recommendedName>
</protein>
<reference evidence="1 2" key="1">
    <citation type="journal article" date="2015" name="PLoS ONE">
        <title>Azotobacter Genomes: The Genome of Azotobacter chroococcum NCIMB 8003 (ATCC 4412).</title>
        <authorList>
            <person name="Robson R.L."/>
            <person name="Jones R."/>
            <person name="Robson R.M."/>
            <person name="Schwartz A."/>
            <person name="Richardson T.H."/>
        </authorList>
    </citation>
    <scope>NUCLEOTIDE SEQUENCE [LARGE SCALE GENOMIC DNA]</scope>
    <source>
        <strain evidence="1 2">NCIMB 8003</strain>
    </source>
</reference>
<dbReference type="AlphaFoldDB" id="A0A0C4WMQ7"/>
<evidence type="ECO:0008006" key="3">
    <source>
        <dbReference type="Google" id="ProtNLM"/>
    </source>
</evidence>
<dbReference type="Proteomes" id="UP000068210">
    <property type="component" value="Chromosome"/>
</dbReference>
<keyword evidence="2" id="KW-1185">Reference proteome</keyword>
<dbReference type="KEGG" id="acx:Achr_22220"/>
<sequence>MIDCMTPSFPIRQACPPGACVCGRERLLETPGADLRILRLTRQEEKRLLERLENLESLADLEHMQRRMYEQLGIRLDIAPGFNEVRSMRGIRIDIDELPGLCRKTRQSIPAAIRRGLEKHPEIAYRLLDAHDLLRDA</sequence>
<evidence type="ECO:0000313" key="2">
    <source>
        <dbReference type="Proteomes" id="UP000068210"/>
    </source>
</evidence>
<accession>A0A0C4WMQ7</accession>
<dbReference type="HOGENOM" id="CLU_160690_0_0_6"/>
<name>A0A0C4WMQ7_9GAMM</name>
<evidence type="ECO:0000313" key="1">
    <source>
        <dbReference type="EMBL" id="AJE21671.1"/>
    </source>
</evidence>